<organism evidence="8 9">
    <name type="scientific">Gadus morhua</name>
    <name type="common">Atlantic cod</name>
    <dbReference type="NCBI Taxonomy" id="8049"/>
    <lineage>
        <taxon>Eukaryota</taxon>
        <taxon>Metazoa</taxon>
        <taxon>Chordata</taxon>
        <taxon>Craniata</taxon>
        <taxon>Vertebrata</taxon>
        <taxon>Euteleostomi</taxon>
        <taxon>Actinopterygii</taxon>
        <taxon>Neopterygii</taxon>
        <taxon>Teleostei</taxon>
        <taxon>Neoteleostei</taxon>
        <taxon>Acanthomorphata</taxon>
        <taxon>Zeiogadaria</taxon>
        <taxon>Gadariae</taxon>
        <taxon>Gadiformes</taxon>
        <taxon>Gadoidei</taxon>
        <taxon>Gadidae</taxon>
        <taxon>Gadus</taxon>
    </lineage>
</organism>
<dbReference type="InterPro" id="IPR036392">
    <property type="entry name" value="PLAT/LH2_dom_sf"/>
</dbReference>
<keyword evidence="4" id="KW-0443">Lipid metabolism</keyword>
<evidence type="ECO:0000256" key="1">
    <source>
        <dbReference type="ARBA" id="ARBA00022723"/>
    </source>
</evidence>
<dbReference type="InterPro" id="IPR001024">
    <property type="entry name" value="PLAT/LH2_dom"/>
</dbReference>
<dbReference type="Pfam" id="PF00305">
    <property type="entry name" value="Lipoxygenase"/>
    <property type="match status" value="1"/>
</dbReference>
<evidence type="ECO:0000259" key="7">
    <source>
        <dbReference type="PROSITE" id="PS51393"/>
    </source>
</evidence>
<name>A0A8C5AIN8_GADMO</name>
<reference evidence="8" key="2">
    <citation type="submission" date="2025-09" db="UniProtKB">
        <authorList>
            <consortium name="Ensembl"/>
        </authorList>
    </citation>
    <scope>IDENTIFICATION</scope>
</reference>
<evidence type="ECO:0000313" key="9">
    <source>
        <dbReference type="Proteomes" id="UP000694546"/>
    </source>
</evidence>
<accession>A0A8C5AIN8</accession>
<dbReference type="AlphaFoldDB" id="A0A8C5AIN8"/>
<dbReference type="SMART" id="SM00308">
    <property type="entry name" value="LH2"/>
    <property type="match status" value="1"/>
</dbReference>
<keyword evidence="1" id="KW-0479">Metal-binding</keyword>
<evidence type="ECO:0000256" key="4">
    <source>
        <dbReference type="ARBA" id="ARBA00023098"/>
    </source>
</evidence>
<dbReference type="InterPro" id="IPR013819">
    <property type="entry name" value="LipOase_C"/>
</dbReference>
<keyword evidence="9" id="KW-1185">Reference proteome</keyword>
<evidence type="ECO:0000313" key="8">
    <source>
        <dbReference type="Ensembl" id="ENSGMOP00000032463.1"/>
    </source>
</evidence>
<feature type="domain" description="Lipoxygenase" evidence="7">
    <location>
        <begin position="137"/>
        <end position="580"/>
    </location>
</feature>
<reference evidence="8" key="1">
    <citation type="submission" date="2025-08" db="UniProtKB">
        <authorList>
            <consortium name="Ensembl"/>
        </authorList>
    </citation>
    <scope>IDENTIFICATION</scope>
</reference>
<dbReference type="GO" id="GO:0046872">
    <property type="term" value="F:metal ion binding"/>
    <property type="evidence" value="ECO:0007669"/>
    <property type="project" value="UniProtKB-KW"/>
</dbReference>
<dbReference type="OMA" id="ETPKGMA"/>
<dbReference type="InterPro" id="IPR000907">
    <property type="entry name" value="LipOase"/>
</dbReference>
<proteinExistence type="predicted"/>
<feature type="domain" description="PLAT" evidence="6">
    <location>
        <begin position="2"/>
        <end position="118"/>
    </location>
</feature>
<dbReference type="PROSITE" id="PS00081">
    <property type="entry name" value="LIPOXYGENASE_2"/>
    <property type="match status" value="1"/>
</dbReference>
<dbReference type="Proteomes" id="UP000694546">
    <property type="component" value="Chromosome 9"/>
</dbReference>
<evidence type="ECO:0000256" key="5">
    <source>
        <dbReference type="PROSITE-ProRule" id="PRU00152"/>
    </source>
</evidence>
<dbReference type="PROSITE" id="PS51393">
    <property type="entry name" value="LIPOXYGENASE_3"/>
    <property type="match status" value="1"/>
</dbReference>
<dbReference type="Gene3D" id="3.10.450.60">
    <property type="match status" value="1"/>
</dbReference>
<evidence type="ECO:0000256" key="3">
    <source>
        <dbReference type="ARBA" id="ARBA00023002"/>
    </source>
</evidence>
<keyword evidence="3" id="KW-0560">Oxidoreductase</keyword>
<sequence length="580" mass="65443">MCMYQVHVTTGDTFWAGTNDHVFVTLVGTNGESERTELDNYGFDFCPNQTSTYPVNTQPLGHLLLIKLEISQYLYLPENQFFCSKIVVDTPEGEAVIFPCHRWLTWGEVLELRGAKGLSPSYTSVLHSSLGIFMQWHWKDDAFYGYQFLNGVNPSIIRNCPLMPSNFPVTEEMVQPFLEPGTSLQQEIQKGNLFLCDYKSLEGLQTLVVEGNSLPLTAALCLLYLDTAGTLKPIAIQLGQEPSEKCPIFIPSDPELDWLLVKMFVKNADSLIHQIISHLMNTNLLAEVFAVATMRHFPDVHPLYKLLTPHFRYTLQINTAARVVLLGPTGLLSKSSAGNEGTNELMRRHLAKTTYSSLCLPDNIADRGLQNIPNFYYRDDGLKLWTAINRFVWAMLGLYYPTDDEVSGDAELQRWIQDIFTKGFLGNRRSGMPESFITVEEVVKFVTMVIFTTSAQHAAVNSGQFDYNSWVPNNPLQLRRAPPTTKGQVTMETILETLPNIGHSVDFIALSSVLHKKYTDSVVLGSYPEERFGEPAAKQIIENFQKELSSIEERIIERNATLHVPYCYLKPSEIENSVSI</sequence>
<dbReference type="SUPFAM" id="SSF48484">
    <property type="entry name" value="Lipoxigenase"/>
    <property type="match status" value="1"/>
</dbReference>
<dbReference type="Gene3D" id="1.20.245.10">
    <property type="entry name" value="Lipoxygenase-1, Domain 5"/>
    <property type="match status" value="1"/>
</dbReference>
<dbReference type="Ensembl" id="ENSGMOT00000070133.1">
    <property type="protein sequence ID" value="ENSGMOP00000032463.1"/>
    <property type="gene ID" value="ENSGMOG00000032012.1"/>
</dbReference>
<dbReference type="GeneTree" id="ENSGT00940000156796"/>
<dbReference type="InterPro" id="IPR020834">
    <property type="entry name" value="LipOase_CS"/>
</dbReference>
<dbReference type="GO" id="GO:0034440">
    <property type="term" value="P:lipid oxidation"/>
    <property type="evidence" value="ECO:0007669"/>
    <property type="project" value="InterPro"/>
</dbReference>
<keyword evidence="2" id="KW-0223">Dioxygenase</keyword>
<dbReference type="SUPFAM" id="SSF49723">
    <property type="entry name" value="Lipase/lipooxygenase domain (PLAT/LH2 domain)"/>
    <property type="match status" value="1"/>
</dbReference>
<comment type="caution">
    <text evidence="5">Lacks conserved residue(s) required for the propagation of feature annotation.</text>
</comment>
<protein>
    <submittedName>
        <fullName evidence="8">Uncharacterized protein</fullName>
    </submittedName>
</protein>
<evidence type="ECO:0000259" key="6">
    <source>
        <dbReference type="PROSITE" id="PS50095"/>
    </source>
</evidence>
<dbReference type="PANTHER" id="PTHR11771">
    <property type="entry name" value="LIPOXYGENASE"/>
    <property type="match status" value="1"/>
</dbReference>
<dbReference type="Pfam" id="PF01477">
    <property type="entry name" value="PLAT"/>
    <property type="match status" value="1"/>
</dbReference>
<evidence type="ECO:0000256" key="2">
    <source>
        <dbReference type="ARBA" id="ARBA00022964"/>
    </source>
</evidence>
<dbReference type="Gene3D" id="2.60.60.20">
    <property type="entry name" value="PLAT/LH2 domain"/>
    <property type="match status" value="1"/>
</dbReference>
<dbReference type="PRINTS" id="PR00087">
    <property type="entry name" value="LIPOXYGENASE"/>
</dbReference>
<dbReference type="GO" id="GO:0016702">
    <property type="term" value="F:oxidoreductase activity, acting on single donors with incorporation of molecular oxygen, incorporation of two atoms of oxygen"/>
    <property type="evidence" value="ECO:0007669"/>
    <property type="project" value="InterPro"/>
</dbReference>
<dbReference type="PROSITE" id="PS50095">
    <property type="entry name" value="PLAT"/>
    <property type="match status" value="1"/>
</dbReference>
<dbReference type="InterPro" id="IPR036226">
    <property type="entry name" value="LipOase_C_sf"/>
</dbReference>
<dbReference type="GO" id="GO:0005737">
    <property type="term" value="C:cytoplasm"/>
    <property type="evidence" value="ECO:0007669"/>
    <property type="project" value="UniProtKB-SubCell"/>
</dbReference>